<evidence type="ECO:0000313" key="3">
    <source>
        <dbReference type="EMBL" id="QDU22840.1"/>
    </source>
</evidence>
<dbReference type="GO" id="GO:0016740">
    <property type="term" value="F:transferase activity"/>
    <property type="evidence" value="ECO:0007669"/>
    <property type="project" value="UniProtKB-KW"/>
</dbReference>
<reference evidence="3 4" key="1">
    <citation type="submission" date="2019-02" db="EMBL/GenBank/DDBJ databases">
        <title>Deep-cultivation of Planctomycetes and their phenomic and genomic characterization uncovers novel biology.</title>
        <authorList>
            <person name="Wiegand S."/>
            <person name="Jogler M."/>
            <person name="Boedeker C."/>
            <person name="Pinto D."/>
            <person name="Vollmers J."/>
            <person name="Rivas-Marin E."/>
            <person name="Kohn T."/>
            <person name="Peeters S.H."/>
            <person name="Heuer A."/>
            <person name="Rast P."/>
            <person name="Oberbeckmann S."/>
            <person name="Bunk B."/>
            <person name="Jeske O."/>
            <person name="Meyerdierks A."/>
            <person name="Storesund J.E."/>
            <person name="Kallscheuer N."/>
            <person name="Luecker S."/>
            <person name="Lage O.M."/>
            <person name="Pohl T."/>
            <person name="Merkel B.J."/>
            <person name="Hornburger P."/>
            <person name="Mueller R.-W."/>
            <person name="Bruemmer F."/>
            <person name="Labrenz M."/>
            <person name="Spormann A.M."/>
            <person name="Op den Camp H."/>
            <person name="Overmann J."/>
            <person name="Amann R."/>
            <person name="Jetten M.S.M."/>
            <person name="Mascher T."/>
            <person name="Medema M.H."/>
            <person name="Devos D.P."/>
            <person name="Kaster A.-K."/>
            <person name="Ovreas L."/>
            <person name="Rohde M."/>
            <person name="Galperin M.Y."/>
            <person name="Jogler C."/>
        </authorList>
    </citation>
    <scope>NUCLEOTIDE SEQUENCE [LARGE SCALE GENOMIC DNA]</scope>
    <source>
        <strain evidence="3 4">ETA_A1</strain>
    </source>
</reference>
<evidence type="ECO:0000256" key="1">
    <source>
        <dbReference type="ARBA" id="ARBA00022737"/>
    </source>
</evidence>
<dbReference type="OrthoDB" id="250219at2"/>
<dbReference type="EMBL" id="CP036273">
    <property type="protein sequence ID" value="QDU22840.1"/>
    <property type="molecule type" value="Genomic_DNA"/>
</dbReference>
<keyword evidence="4" id="KW-1185">Reference proteome</keyword>
<dbReference type="RefSeq" id="WP_145242909.1">
    <property type="nucleotide sequence ID" value="NZ_CP036273.1"/>
</dbReference>
<dbReference type="Proteomes" id="UP000319576">
    <property type="component" value="Chromosome"/>
</dbReference>
<organism evidence="3 4">
    <name type="scientific">Urbifossiella limnaea</name>
    <dbReference type="NCBI Taxonomy" id="2528023"/>
    <lineage>
        <taxon>Bacteria</taxon>
        <taxon>Pseudomonadati</taxon>
        <taxon>Planctomycetota</taxon>
        <taxon>Planctomycetia</taxon>
        <taxon>Gemmatales</taxon>
        <taxon>Gemmataceae</taxon>
        <taxon>Urbifossiella</taxon>
    </lineage>
</organism>
<dbReference type="KEGG" id="uli:ETAA1_48280"/>
<accession>A0A517XZA1</accession>
<dbReference type="InterPro" id="IPR008930">
    <property type="entry name" value="Terpenoid_cyclase/PrenylTrfase"/>
</dbReference>
<name>A0A517XZA1_9BACT</name>
<proteinExistence type="predicted"/>
<dbReference type="Gene3D" id="1.50.10.20">
    <property type="match status" value="2"/>
</dbReference>
<sequence>MSPSVALLALVVAQPPAPRADTAAAVAYLVKRQSPDGAWRSDVYAAFKDGTALTPLVLGALQDADAAPAAREKALAFLDTFVKDGEVREPDGGFDYPVYTAALALKALCHADGVTRAAAKAAWTKYLLARQLTHELGWTADDPHYGGWGYCRVVPKKPGATGFAPLFTESNLSATLFALEALTSAGALTDARAAAAFAFLRRCQNADGGFHFVHADPVRNKAGLIDGVGVSYGSATADGLRALLLCRRGAHATDVDRRTTRAADWLRTNFQAERHPGPYPAALEPNRNAVYFYYAASVARAYRAANLGEPAGLAAALARKQRADGSWVNEVELVRENDPVVATSQALSARAAVRGPGR</sequence>
<dbReference type="Pfam" id="PF00432">
    <property type="entry name" value="Prenyltrans"/>
    <property type="match status" value="1"/>
</dbReference>
<feature type="domain" description="Prenyltransferase alpha-alpha toroid" evidence="2">
    <location>
        <begin position="114"/>
        <end position="214"/>
    </location>
</feature>
<evidence type="ECO:0000259" key="2">
    <source>
        <dbReference type="Pfam" id="PF00432"/>
    </source>
</evidence>
<protein>
    <submittedName>
        <fullName evidence="3">Prenyltransferase and squalene oxidase repeat protein</fullName>
    </submittedName>
</protein>
<evidence type="ECO:0000313" key="4">
    <source>
        <dbReference type="Proteomes" id="UP000319576"/>
    </source>
</evidence>
<keyword evidence="3" id="KW-0808">Transferase</keyword>
<dbReference type="AlphaFoldDB" id="A0A517XZA1"/>
<keyword evidence="1" id="KW-0677">Repeat</keyword>
<dbReference type="InterPro" id="IPR001330">
    <property type="entry name" value="Prenyltrans"/>
</dbReference>
<gene>
    <name evidence="3" type="ORF">ETAA1_48280</name>
</gene>
<dbReference type="SUPFAM" id="SSF48239">
    <property type="entry name" value="Terpenoid cyclases/Protein prenyltransferases"/>
    <property type="match status" value="2"/>
</dbReference>